<keyword evidence="3" id="KW-0645">Protease</keyword>
<dbReference type="OrthoDB" id="9804023at2"/>
<dbReference type="PANTHER" id="PTHR33490:SF7">
    <property type="entry name" value="BLR2979 PROTEIN"/>
    <property type="match status" value="1"/>
</dbReference>
<feature type="compositionally biased region" description="Basic and acidic residues" evidence="1">
    <location>
        <begin position="294"/>
        <end position="305"/>
    </location>
</feature>
<dbReference type="Proteomes" id="UP000186406">
    <property type="component" value="Unassembled WGS sequence"/>
</dbReference>
<dbReference type="Pfam" id="PF01841">
    <property type="entry name" value="Transglut_core"/>
    <property type="match status" value="1"/>
</dbReference>
<evidence type="ECO:0000259" key="2">
    <source>
        <dbReference type="SMART" id="SM00460"/>
    </source>
</evidence>
<reference evidence="3 4" key="1">
    <citation type="submission" date="2016-12" db="EMBL/GenBank/DDBJ databases">
        <authorList>
            <person name="Song W.-J."/>
            <person name="Kurnit D.M."/>
        </authorList>
    </citation>
    <scope>NUCLEOTIDE SEQUENCE [LARGE SCALE GENOMIC DNA]</scope>
    <source>
        <strain evidence="3 4">DSM 19599</strain>
    </source>
</reference>
<dbReference type="Pfam" id="PF08379">
    <property type="entry name" value="Bact_transglu_N"/>
    <property type="match status" value="1"/>
</dbReference>
<keyword evidence="3" id="KW-0378">Hydrolase</keyword>
<dbReference type="InterPro" id="IPR013589">
    <property type="entry name" value="Bac_transglu_N"/>
</dbReference>
<evidence type="ECO:0000256" key="1">
    <source>
        <dbReference type="SAM" id="MobiDB-lite"/>
    </source>
</evidence>
<dbReference type="GO" id="GO:0008233">
    <property type="term" value="F:peptidase activity"/>
    <property type="evidence" value="ECO:0007669"/>
    <property type="project" value="UniProtKB-KW"/>
</dbReference>
<protein>
    <submittedName>
        <fullName evidence="3">Transglutaminase-like enzyme, putative cysteine protease</fullName>
    </submittedName>
</protein>
<dbReference type="RefSeq" id="WP_073631629.1">
    <property type="nucleotide sequence ID" value="NZ_FRXO01000010.1"/>
</dbReference>
<sequence length="318" mass="34184">MLYDIRHVTNYAYGTPTPFARHVLRLMPCDRDGLKVRSRALVIEPTPTEREDVTDFFGNALTTIAIDEAHEKLVVTMVARIEVDQPDLPAPETTPDLLAIRELAYAASDLGGLSPAHYVFPSRRIPLEPQIRAYAAESVVPGRPILEAVLEFNNRFIEDFVYEPGATDADTPPAVSFEMRRGVCQDFAHVMISGLRGLGVPAAYVSGYLRTIPPPGVARLQGADAMHAWVAVWCGPDAGWIGLDPTNGVPAGLDHIVLAIGRDYADVAPVEGVIVTSGGQHLGVAVDVIPVEEAPRGREDVEKAPEPPAAAPAARPAP</sequence>
<gene>
    <name evidence="3" type="ORF">SAMN02745172_03797</name>
</gene>
<dbReference type="Gene3D" id="3.10.620.30">
    <property type="match status" value="1"/>
</dbReference>
<dbReference type="InterPro" id="IPR002931">
    <property type="entry name" value="Transglutaminase-like"/>
</dbReference>
<dbReference type="GO" id="GO:0006508">
    <property type="term" value="P:proteolysis"/>
    <property type="evidence" value="ECO:0007669"/>
    <property type="project" value="UniProtKB-KW"/>
</dbReference>
<feature type="domain" description="Transglutaminase-like" evidence="2">
    <location>
        <begin position="176"/>
        <end position="247"/>
    </location>
</feature>
<evidence type="ECO:0000313" key="4">
    <source>
        <dbReference type="Proteomes" id="UP000186406"/>
    </source>
</evidence>
<dbReference type="PANTHER" id="PTHR33490">
    <property type="entry name" value="BLR5614 PROTEIN-RELATED"/>
    <property type="match status" value="1"/>
</dbReference>
<dbReference type="EMBL" id="FRXO01000010">
    <property type="protein sequence ID" value="SHO67131.1"/>
    <property type="molecule type" value="Genomic_DNA"/>
</dbReference>
<accession>A0A1M7ZQJ0</accession>
<organism evidence="3 4">
    <name type="scientific">Pseudoxanthobacter soli DSM 19599</name>
    <dbReference type="NCBI Taxonomy" id="1123029"/>
    <lineage>
        <taxon>Bacteria</taxon>
        <taxon>Pseudomonadati</taxon>
        <taxon>Pseudomonadota</taxon>
        <taxon>Alphaproteobacteria</taxon>
        <taxon>Hyphomicrobiales</taxon>
        <taxon>Segnochrobactraceae</taxon>
        <taxon>Pseudoxanthobacter</taxon>
    </lineage>
</organism>
<dbReference type="AlphaFoldDB" id="A0A1M7ZQJ0"/>
<dbReference type="SMART" id="SM00460">
    <property type="entry name" value="TGc"/>
    <property type="match status" value="1"/>
</dbReference>
<dbReference type="STRING" id="1123029.SAMN02745172_03797"/>
<feature type="compositionally biased region" description="Pro residues" evidence="1">
    <location>
        <begin position="306"/>
        <end position="318"/>
    </location>
</feature>
<evidence type="ECO:0000313" key="3">
    <source>
        <dbReference type="EMBL" id="SHO67131.1"/>
    </source>
</evidence>
<proteinExistence type="predicted"/>
<dbReference type="InterPro" id="IPR038765">
    <property type="entry name" value="Papain-like_cys_pep_sf"/>
</dbReference>
<name>A0A1M7ZQJ0_9HYPH</name>
<feature type="region of interest" description="Disordered" evidence="1">
    <location>
        <begin position="294"/>
        <end position="318"/>
    </location>
</feature>
<dbReference type="SUPFAM" id="SSF54001">
    <property type="entry name" value="Cysteine proteinases"/>
    <property type="match status" value="1"/>
</dbReference>
<keyword evidence="4" id="KW-1185">Reference proteome</keyword>